<evidence type="ECO:0000313" key="2">
    <source>
        <dbReference type="Proteomes" id="UP001148838"/>
    </source>
</evidence>
<evidence type="ECO:0000313" key="1">
    <source>
        <dbReference type="EMBL" id="KAJ4441401.1"/>
    </source>
</evidence>
<keyword evidence="2" id="KW-1185">Reference proteome</keyword>
<comment type="caution">
    <text evidence="1">The sequence shown here is derived from an EMBL/GenBank/DDBJ whole genome shotgun (WGS) entry which is preliminary data.</text>
</comment>
<sequence length="200" mass="23072">MDDSRLHKLALNYNPRGKREIHRDDRPVVSDLLVRVHGDSQQKFPRKSSPFGRDHCIGRGSPKPWPARSPNLNPLDFRLWGLMKKPGQFQRVRDSLCQRAEECIGMNGRGSERLIKEIRREGVCAGHAKLESPGRNRPRESLILVDDMEQCILRRKIPVEEFYTMQKEVPTLKKLLKIARKAINFQGGKETLQINRRGSS</sequence>
<proteinExistence type="predicted"/>
<name>A0ABQ8T4H7_PERAM</name>
<accession>A0ABQ8T4H7</accession>
<gene>
    <name evidence="1" type="ORF">ANN_11256</name>
</gene>
<dbReference type="Proteomes" id="UP001148838">
    <property type="component" value="Unassembled WGS sequence"/>
</dbReference>
<dbReference type="EMBL" id="JAJSOF020000015">
    <property type="protein sequence ID" value="KAJ4441401.1"/>
    <property type="molecule type" value="Genomic_DNA"/>
</dbReference>
<protein>
    <submittedName>
        <fullName evidence="1">Uncharacterized protein</fullName>
    </submittedName>
</protein>
<dbReference type="Gene3D" id="3.30.420.10">
    <property type="entry name" value="Ribonuclease H-like superfamily/Ribonuclease H"/>
    <property type="match status" value="1"/>
</dbReference>
<reference evidence="1 2" key="1">
    <citation type="journal article" date="2022" name="Allergy">
        <title>Genome assembly and annotation of Periplaneta americana reveal a comprehensive cockroach allergen profile.</title>
        <authorList>
            <person name="Wang L."/>
            <person name="Xiong Q."/>
            <person name="Saelim N."/>
            <person name="Wang L."/>
            <person name="Nong W."/>
            <person name="Wan A.T."/>
            <person name="Shi M."/>
            <person name="Liu X."/>
            <person name="Cao Q."/>
            <person name="Hui J.H.L."/>
            <person name="Sookrung N."/>
            <person name="Leung T.F."/>
            <person name="Tungtrongchitr A."/>
            <person name="Tsui S.K.W."/>
        </authorList>
    </citation>
    <scope>NUCLEOTIDE SEQUENCE [LARGE SCALE GENOMIC DNA]</scope>
    <source>
        <strain evidence="1">PWHHKU_190912</strain>
    </source>
</reference>
<dbReference type="InterPro" id="IPR036397">
    <property type="entry name" value="RNaseH_sf"/>
</dbReference>
<organism evidence="1 2">
    <name type="scientific">Periplaneta americana</name>
    <name type="common">American cockroach</name>
    <name type="synonym">Blatta americana</name>
    <dbReference type="NCBI Taxonomy" id="6978"/>
    <lineage>
        <taxon>Eukaryota</taxon>
        <taxon>Metazoa</taxon>
        <taxon>Ecdysozoa</taxon>
        <taxon>Arthropoda</taxon>
        <taxon>Hexapoda</taxon>
        <taxon>Insecta</taxon>
        <taxon>Pterygota</taxon>
        <taxon>Neoptera</taxon>
        <taxon>Polyneoptera</taxon>
        <taxon>Dictyoptera</taxon>
        <taxon>Blattodea</taxon>
        <taxon>Blattoidea</taxon>
        <taxon>Blattidae</taxon>
        <taxon>Blattinae</taxon>
        <taxon>Periplaneta</taxon>
    </lineage>
</organism>